<dbReference type="AlphaFoldDB" id="A0A1B9GXI2"/>
<protein>
    <submittedName>
        <fullName evidence="2">Uncharacterized protein</fullName>
    </submittedName>
</protein>
<evidence type="ECO:0000313" key="2">
    <source>
        <dbReference type="EMBL" id="OCF35741.1"/>
    </source>
</evidence>
<name>A0A1B9GXI2_9TREE</name>
<accession>A0A1B9GXI2</accession>
<dbReference type="EMBL" id="KI669497">
    <property type="protein sequence ID" value="OCF35741.1"/>
    <property type="molecule type" value="Genomic_DNA"/>
</dbReference>
<reference evidence="2 3" key="1">
    <citation type="submission" date="2013-07" db="EMBL/GenBank/DDBJ databases">
        <title>The Genome Sequence of Cryptococcus heveanensis BCC8398.</title>
        <authorList>
            <consortium name="The Broad Institute Genome Sequencing Platform"/>
            <person name="Cuomo C."/>
            <person name="Litvintseva A."/>
            <person name="Chen Y."/>
            <person name="Heitman J."/>
            <person name="Sun S."/>
            <person name="Springer D."/>
            <person name="Dromer F."/>
            <person name="Young S.K."/>
            <person name="Zeng Q."/>
            <person name="Gargeya S."/>
            <person name="Fitzgerald M."/>
            <person name="Abouelleil A."/>
            <person name="Alvarado L."/>
            <person name="Berlin A.M."/>
            <person name="Chapman S.B."/>
            <person name="Dewar J."/>
            <person name="Goldberg J."/>
            <person name="Griggs A."/>
            <person name="Gujja S."/>
            <person name="Hansen M."/>
            <person name="Howarth C."/>
            <person name="Imamovic A."/>
            <person name="Larimer J."/>
            <person name="McCowan C."/>
            <person name="Murphy C."/>
            <person name="Pearson M."/>
            <person name="Priest M."/>
            <person name="Roberts A."/>
            <person name="Saif S."/>
            <person name="Shea T."/>
            <person name="Sykes S."/>
            <person name="Wortman J."/>
            <person name="Nusbaum C."/>
            <person name="Birren B."/>
        </authorList>
    </citation>
    <scope>NUCLEOTIDE SEQUENCE [LARGE SCALE GENOMIC DNA]</scope>
    <source>
        <strain evidence="2 3">BCC8398</strain>
    </source>
</reference>
<dbReference type="Proteomes" id="UP000092666">
    <property type="component" value="Unassembled WGS sequence"/>
</dbReference>
<sequence>MGNCFSDPSKPHTSKSQGQGQVLGSGSGPAPSRSDNTAAPPSSKPSSSTIGRNSAPPRTLGGGSTVGGGSGLDDPRERALRAAEERAKAAQGKGVNASNPKAGQLSAKLAAENRKVSSPNQNDERMMDKGQWN</sequence>
<feature type="region of interest" description="Disordered" evidence="1">
    <location>
        <begin position="1"/>
        <end position="133"/>
    </location>
</feature>
<proteinExistence type="predicted"/>
<reference evidence="3" key="2">
    <citation type="submission" date="2013-12" db="EMBL/GenBank/DDBJ databases">
        <title>Evolution of pathogenesis and genome organization in the Tremellales.</title>
        <authorList>
            <person name="Cuomo C."/>
            <person name="Litvintseva A."/>
            <person name="Heitman J."/>
            <person name="Chen Y."/>
            <person name="Sun S."/>
            <person name="Springer D."/>
            <person name="Dromer F."/>
            <person name="Young S."/>
            <person name="Zeng Q."/>
            <person name="Chapman S."/>
            <person name="Gujja S."/>
            <person name="Saif S."/>
            <person name="Birren B."/>
        </authorList>
    </citation>
    <scope>NUCLEOTIDE SEQUENCE [LARGE SCALE GENOMIC DNA]</scope>
    <source>
        <strain evidence="3">BCC8398</strain>
    </source>
</reference>
<evidence type="ECO:0000256" key="1">
    <source>
        <dbReference type="SAM" id="MobiDB-lite"/>
    </source>
</evidence>
<feature type="compositionally biased region" description="Gly residues" evidence="1">
    <location>
        <begin position="60"/>
        <end position="71"/>
    </location>
</feature>
<dbReference type="OrthoDB" id="2585541at2759"/>
<evidence type="ECO:0000313" key="3">
    <source>
        <dbReference type="Proteomes" id="UP000092666"/>
    </source>
</evidence>
<gene>
    <name evidence="2" type="ORF">I316_02231</name>
</gene>
<feature type="compositionally biased region" description="Basic and acidic residues" evidence="1">
    <location>
        <begin position="122"/>
        <end position="133"/>
    </location>
</feature>
<feature type="compositionally biased region" description="Basic and acidic residues" evidence="1">
    <location>
        <begin position="73"/>
        <end position="88"/>
    </location>
</feature>
<organism evidence="2 3">
    <name type="scientific">Kwoniella heveanensis BCC8398</name>
    <dbReference type="NCBI Taxonomy" id="1296120"/>
    <lineage>
        <taxon>Eukaryota</taxon>
        <taxon>Fungi</taxon>
        <taxon>Dikarya</taxon>
        <taxon>Basidiomycota</taxon>
        <taxon>Agaricomycotina</taxon>
        <taxon>Tremellomycetes</taxon>
        <taxon>Tremellales</taxon>
        <taxon>Cryptococcaceae</taxon>
        <taxon>Kwoniella</taxon>
    </lineage>
</organism>
<keyword evidence="3" id="KW-1185">Reference proteome</keyword>